<evidence type="ECO:0000313" key="1">
    <source>
        <dbReference type="EMBL" id="TCT31577.1"/>
    </source>
</evidence>
<reference evidence="1 2" key="1">
    <citation type="submission" date="2019-03" db="EMBL/GenBank/DDBJ databases">
        <title>Genomic analyses of the natural microbiome of Caenorhabditis elegans.</title>
        <authorList>
            <person name="Samuel B."/>
        </authorList>
    </citation>
    <scope>NUCLEOTIDE SEQUENCE [LARGE SCALE GENOMIC DNA]</scope>
    <source>
        <strain evidence="1 2">JUb102</strain>
    </source>
</reference>
<dbReference type="Pfam" id="PF01963">
    <property type="entry name" value="TraB_PrgY_gumN"/>
    <property type="match status" value="1"/>
</dbReference>
<dbReference type="CDD" id="cd14789">
    <property type="entry name" value="Tiki"/>
    <property type="match status" value="1"/>
</dbReference>
<sequence length="268" mass="30173">MGKLLENLKSWLHRGVAPNYPYPAVDVRLPNNIKLHIVGSIHMGTENMFPLSATLLDKINHADGLIVEADITQANSPFPTSTALIAPISQRLTDAEFALFLQYCQEIRQSPTQFDHLPSWQVALTMQATQAQLLGLRGHYGIDYQLIHNALAQNKPIIELEGVDSQVQLLLDLPDDGLPLLQDTLIHWRANARSLQTMISWWLDFQPENCVTLPNTFSEGVYNVLMTQRNQEWARKLKTLPAGNYVVAVGALHLFGEQSLIDYLRNDN</sequence>
<organism evidence="1 2">
    <name type="scientific">Providencia alcalifaciens</name>
    <dbReference type="NCBI Taxonomy" id="126385"/>
    <lineage>
        <taxon>Bacteria</taxon>
        <taxon>Pseudomonadati</taxon>
        <taxon>Pseudomonadota</taxon>
        <taxon>Gammaproteobacteria</taxon>
        <taxon>Enterobacterales</taxon>
        <taxon>Morganellaceae</taxon>
        <taxon>Providencia</taxon>
    </lineage>
</organism>
<dbReference type="AlphaFoldDB" id="A0A4R3NLZ4"/>
<dbReference type="InterPro" id="IPR002816">
    <property type="entry name" value="TraB/PrgY/GumN_fam"/>
</dbReference>
<gene>
    <name evidence="1" type="ORF">EC835_107106</name>
</gene>
<name>A0A4R3NLZ4_9GAMM</name>
<evidence type="ECO:0000313" key="2">
    <source>
        <dbReference type="Proteomes" id="UP000295055"/>
    </source>
</evidence>
<dbReference type="Proteomes" id="UP000295055">
    <property type="component" value="Unassembled WGS sequence"/>
</dbReference>
<evidence type="ECO:0008006" key="3">
    <source>
        <dbReference type="Google" id="ProtNLM"/>
    </source>
</evidence>
<accession>A0A4R3NLZ4</accession>
<dbReference type="PANTHER" id="PTHR40590:SF1">
    <property type="entry name" value="CYTOPLASMIC PROTEIN"/>
    <property type="match status" value="1"/>
</dbReference>
<dbReference type="PANTHER" id="PTHR40590">
    <property type="entry name" value="CYTOPLASMIC PROTEIN-RELATED"/>
    <property type="match status" value="1"/>
</dbReference>
<protein>
    <recommendedName>
        <fullName evidence="3">Polysaccharide biosynthesis protein GumN</fullName>
    </recommendedName>
</protein>
<dbReference type="EMBL" id="SMAS01000007">
    <property type="protein sequence ID" value="TCT31577.1"/>
    <property type="molecule type" value="Genomic_DNA"/>
</dbReference>
<dbReference type="RefSeq" id="WP_036952165.1">
    <property type="nucleotide sequence ID" value="NZ_CABKTH010000024.1"/>
</dbReference>
<dbReference type="OrthoDB" id="357294at2"/>
<dbReference type="InterPro" id="IPR047111">
    <property type="entry name" value="YbaP-like"/>
</dbReference>
<comment type="caution">
    <text evidence="1">The sequence shown here is derived from an EMBL/GenBank/DDBJ whole genome shotgun (WGS) entry which is preliminary data.</text>
</comment>
<proteinExistence type="predicted"/>